<gene>
    <name evidence="2" type="ORF">ORV05_14675</name>
</gene>
<dbReference type="InterPro" id="IPR034660">
    <property type="entry name" value="DinB/YfiT-like"/>
</dbReference>
<sequence>MNATCAGERELAVEWNDELIDQLDWHWTNQLRPRLTGLGDDEYFWEPSPGCWNVRPRDESTAPLALGSGEFVVDFAYPAPVPPPVTTIAWRIAHLVVGVLGMRVALHFGGPPVDYRGFAYAGNAATALAQLDEAYAGWLEGVRRLGEDGLARPCGPVEGPLAQRPMAALVMHVNREVMHHGAEIALLRDLYLRRAC</sequence>
<dbReference type="EMBL" id="CP113836">
    <property type="protein sequence ID" value="WAL68955.1"/>
    <property type="molecule type" value="Genomic_DNA"/>
</dbReference>
<name>A0ABY7B9B0_9PSEU</name>
<dbReference type="Gene3D" id="1.20.120.450">
    <property type="entry name" value="dinb family like domain"/>
    <property type="match status" value="1"/>
</dbReference>
<evidence type="ECO:0000313" key="2">
    <source>
        <dbReference type="EMBL" id="WAL68955.1"/>
    </source>
</evidence>
<dbReference type="RefSeq" id="WP_268759045.1">
    <property type="nucleotide sequence ID" value="NZ_CP113836.1"/>
</dbReference>
<feature type="domain" description="DinB-like" evidence="1">
    <location>
        <begin position="22"/>
        <end position="184"/>
    </location>
</feature>
<protein>
    <submittedName>
        <fullName evidence="2">DinB family protein</fullName>
    </submittedName>
</protein>
<evidence type="ECO:0000259" key="1">
    <source>
        <dbReference type="Pfam" id="PF12867"/>
    </source>
</evidence>
<evidence type="ECO:0000313" key="3">
    <source>
        <dbReference type="Proteomes" id="UP001163203"/>
    </source>
</evidence>
<organism evidence="2 3">
    <name type="scientific">Amycolatopsis cynarae</name>
    <dbReference type="NCBI Taxonomy" id="2995223"/>
    <lineage>
        <taxon>Bacteria</taxon>
        <taxon>Bacillati</taxon>
        <taxon>Actinomycetota</taxon>
        <taxon>Actinomycetes</taxon>
        <taxon>Pseudonocardiales</taxon>
        <taxon>Pseudonocardiaceae</taxon>
        <taxon>Amycolatopsis</taxon>
    </lineage>
</organism>
<proteinExistence type="predicted"/>
<dbReference type="InterPro" id="IPR024775">
    <property type="entry name" value="DinB-like"/>
</dbReference>
<reference evidence="2" key="1">
    <citation type="submission" date="2022-11" db="EMBL/GenBank/DDBJ databases">
        <authorList>
            <person name="Mo P."/>
        </authorList>
    </citation>
    <scope>NUCLEOTIDE SEQUENCE</scope>
    <source>
        <strain evidence="2">HUAS 11-8</strain>
    </source>
</reference>
<dbReference type="Pfam" id="PF12867">
    <property type="entry name" value="DinB_2"/>
    <property type="match status" value="1"/>
</dbReference>
<keyword evidence="3" id="KW-1185">Reference proteome</keyword>
<dbReference type="SUPFAM" id="SSF109854">
    <property type="entry name" value="DinB/YfiT-like putative metalloenzymes"/>
    <property type="match status" value="1"/>
</dbReference>
<accession>A0ABY7B9B0</accession>
<dbReference type="Proteomes" id="UP001163203">
    <property type="component" value="Chromosome"/>
</dbReference>